<dbReference type="RefSeq" id="WP_377850243.1">
    <property type="nucleotide sequence ID" value="NZ_JBHLZU010000003.1"/>
</dbReference>
<sequence>MAVVAGSGPDAVSEAHHRALGSRDLSVEFSARDRLVLLSSGDGANFRG</sequence>
<comment type="caution">
    <text evidence="1">The sequence shown here is derived from an EMBL/GenBank/DDBJ whole genome shotgun (WGS) entry which is preliminary data.</text>
</comment>
<name>A0ABV5ZQE1_9PSEU</name>
<dbReference type="EMBL" id="JBHLZU010000003">
    <property type="protein sequence ID" value="MFB9903110.1"/>
    <property type="molecule type" value="Genomic_DNA"/>
</dbReference>
<organism evidence="1 2">
    <name type="scientific">Allokutzneria oryzae</name>
    <dbReference type="NCBI Taxonomy" id="1378989"/>
    <lineage>
        <taxon>Bacteria</taxon>
        <taxon>Bacillati</taxon>
        <taxon>Actinomycetota</taxon>
        <taxon>Actinomycetes</taxon>
        <taxon>Pseudonocardiales</taxon>
        <taxon>Pseudonocardiaceae</taxon>
        <taxon>Allokutzneria</taxon>
    </lineage>
</organism>
<protein>
    <submittedName>
        <fullName evidence="1">Uncharacterized protein</fullName>
    </submittedName>
</protein>
<dbReference type="Proteomes" id="UP001589693">
    <property type="component" value="Unassembled WGS sequence"/>
</dbReference>
<gene>
    <name evidence="1" type="ORF">ACFFQA_04085</name>
</gene>
<evidence type="ECO:0000313" key="1">
    <source>
        <dbReference type="EMBL" id="MFB9903110.1"/>
    </source>
</evidence>
<evidence type="ECO:0000313" key="2">
    <source>
        <dbReference type="Proteomes" id="UP001589693"/>
    </source>
</evidence>
<reference evidence="1 2" key="1">
    <citation type="submission" date="2024-09" db="EMBL/GenBank/DDBJ databases">
        <authorList>
            <person name="Sun Q."/>
            <person name="Mori K."/>
        </authorList>
    </citation>
    <scope>NUCLEOTIDE SEQUENCE [LARGE SCALE GENOMIC DNA]</scope>
    <source>
        <strain evidence="1 2">TBRC 7907</strain>
    </source>
</reference>
<proteinExistence type="predicted"/>
<accession>A0ABV5ZQE1</accession>
<keyword evidence="2" id="KW-1185">Reference proteome</keyword>